<sequence length="372" mass="44067">MKMVEIQNCFLSENNYKMANLLKNKILENDRETIHLTVQTVCEILTNTISQPMQKVLSIRLVKEMMDYHIQIVITKVSIHIIPIFQQILQQYFEKGINAKQYFSNKPDEQLMVLGKTFIRLICECIFVWNIWHPILEGQQSSFQRIYNQLIAQGFEFPKLFYFDQQKVKEYYKQSKDNLLTQASPHEKNENDPNDFYCIKQKLDKNQFVIGDLQIIRNSVLSLQNCNLNLNQQKFLKNFETAYQEYEKTKRYDEFIITIQSICLEFDDETEDKSAIFDTFQVRCQSNFTGFCPSKHKVGGYSTDKISQFHSNNTLISKNSTPNEKQKQLEFLNEKNRRIEQLLIENSIFAKQIQFFQEQINNLKQNTEPIDG</sequence>
<dbReference type="OMA" id="NIWHPIL"/>
<comment type="caution">
    <text evidence="1">The sequence shown here is derived from an EMBL/GenBank/DDBJ whole genome shotgun (WGS) entry which is preliminary data.</text>
</comment>
<evidence type="ECO:0008006" key="3">
    <source>
        <dbReference type="Google" id="ProtNLM"/>
    </source>
</evidence>
<evidence type="ECO:0000313" key="2">
    <source>
        <dbReference type="Proteomes" id="UP000683925"/>
    </source>
</evidence>
<dbReference type="AlphaFoldDB" id="A0A8S1UJI9"/>
<keyword evidence="2" id="KW-1185">Reference proteome</keyword>
<name>A0A8S1UJI9_PAROT</name>
<gene>
    <name evidence="1" type="ORF">POCTA_138.1.T0440301</name>
</gene>
<accession>A0A8S1UJI9</accession>
<dbReference type="EMBL" id="CAJJDP010000044">
    <property type="protein sequence ID" value="CAD8164327.1"/>
    <property type="molecule type" value="Genomic_DNA"/>
</dbReference>
<protein>
    <recommendedName>
        <fullName evidence="3">VHS domain-containing protein</fullName>
    </recommendedName>
</protein>
<dbReference type="OrthoDB" id="313556at2759"/>
<organism evidence="1 2">
    <name type="scientific">Paramecium octaurelia</name>
    <dbReference type="NCBI Taxonomy" id="43137"/>
    <lineage>
        <taxon>Eukaryota</taxon>
        <taxon>Sar</taxon>
        <taxon>Alveolata</taxon>
        <taxon>Ciliophora</taxon>
        <taxon>Intramacronucleata</taxon>
        <taxon>Oligohymenophorea</taxon>
        <taxon>Peniculida</taxon>
        <taxon>Parameciidae</taxon>
        <taxon>Paramecium</taxon>
    </lineage>
</organism>
<evidence type="ECO:0000313" key="1">
    <source>
        <dbReference type="EMBL" id="CAD8164327.1"/>
    </source>
</evidence>
<dbReference type="Proteomes" id="UP000683925">
    <property type="component" value="Unassembled WGS sequence"/>
</dbReference>
<proteinExistence type="predicted"/>
<reference evidence="1" key="1">
    <citation type="submission" date="2021-01" db="EMBL/GenBank/DDBJ databases">
        <authorList>
            <consortium name="Genoscope - CEA"/>
            <person name="William W."/>
        </authorList>
    </citation>
    <scope>NUCLEOTIDE SEQUENCE</scope>
</reference>